<sequence length="200" mass="22609">MNWKQIMTMTLGILAAGCSQQQARKPVSHTGGTFMKESVVRNKKLIAGEEAVIDSIIKSDTVNKYIASKKGYWYYYVNQNTKDTLHPKKGDVAYFDYELNDIKGNVIYSEVELRPQVYHVDKQNIMMGMRDGIKLMKKNEKVTFLFPSHMGYGYHGDNKRIGPNTPLICTIALNDFKPDPGNAAQKTGTQTQVKPLLDKP</sequence>
<proteinExistence type="inferred from homology"/>
<dbReference type="InterPro" id="IPR046357">
    <property type="entry name" value="PPIase_dom_sf"/>
</dbReference>
<dbReference type="OrthoDB" id="1093155at2"/>
<keyword evidence="2 3" id="KW-0697">Rotamase</keyword>
<evidence type="ECO:0000256" key="5">
    <source>
        <dbReference type="SAM" id="MobiDB-lite"/>
    </source>
</evidence>
<protein>
    <recommendedName>
        <fullName evidence="4">Peptidyl-prolyl cis-trans isomerase</fullName>
        <ecNumber evidence="4">5.2.1.8</ecNumber>
    </recommendedName>
</protein>
<evidence type="ECO:0000313" key="8">
    <source>
        <dbReference type="Proteomes" id="UP000244193"/>
    </source>
</evidence>
<name>A0A2S0RHQ3_9FLAO</name>
<dbReference type="KEGG" id="fmg:HYN48_14440"/>
<dbReference type="Gene3D" id="3.10.50.40">
    <property type="match status" value="1"/>
</dbReference>
<dbReference type="PROSITE" id="PS50059">
    <property type="entry name" value="FKBP_PPIASE"/>
    <property type="match status" value="1"/>
</dbReference>
<feature type="domain" description="PPIase FKBP-type" evidence="6">
    <location>
        <begin position="90"/>
        <end position="177"/>
    </location>
</feature>
<dbReference type="Proteomes" id="UP000244193">
    <property type="component" value="Chromosome"/>
</dbReference>
<dbReference type="PROSITE" id="PS51257">
    <property type="entry name" value="PROKAR_LIPOPROTEIN"/>
    <property type="match status" value="1"/>
</dbReference>
<organism evidence="7 8">
    <name type="scientific">Flavobacterium magnum</name>
    <dbReference type="NCBI Taxonomy" id="2162713"/>
    <lineage>
        <taxon>Bacteria</taxon>
        <taxon>Pseudomonadati</taxon>
        <taxon>Bacteroidota</taxon>
        <taxon>Flavobacteriia</taxon>
        <taxon>Flavobacteriales</taxon>
        <taxon>Flavobacteriaceae</taxon>
        <taxon>Flavobacterium</taxon>
    </lineage>
</organism>
<dbReference type="GO" id="GO:0003755">
    <property type="term" value="F:peptidyl-prolyl cis-trans isomerase activity"/>
    <property type="evidence" value="ECO:0007669"/>
    <property type="project" value="UniProtKB-UniRule"/>
</dbReference>
<evidence type="ECO:0000256" key="3">
    <source>
        <dbReference type="PROSITE-ProRule" id="PRU00277"/>
    </source>
</evidence>
<comment type="similarity">
    <text evidence="4">Belongs to the FKBP-type PPIase family.</text>
</comment>
<gene>
    <name evidence="7" type="primary">gldI</name>
    <name evidence="7" type="ORF">HYN48_14440</name>
</gene>
<evidence type="ECO:0000256" key="2">
    <source>
        <dbReference type="ARBA" id="ARBA00023110"/>
    </source>
</evidence>
<evidence type="ECO:0000259" key="6">
    <source>
        <dbReference type="PROSITE" id="PS50059"/>
    </source>
</evidence>
<dbReference type="SUPFAM" id="SSF54534">
    <property type="entry name" value="FKBP-like"/>
    <property type="match status" value="1"/>
</dbReference>
<dbReference type="NCBIfam" id="TIGR03516">
    <property type="entry name" value="ppisom_GldI"/>
    <property type="match status" value="1"/>
</dbReference>
<evidence type="ECO:0000256" key="4">
    <source>
        <dbReference type="RuleBase" id="RU003915"/>
    </source>
</evidence>
<dbReference type="Pfam" id="PF00254">
    <property type="entry name" value="FKBP_C"/>
    <property type="match status" value="1"/>
</dbReference>
<accession>A0A2S0RHQ3</accession>
<keyword evidence="8" id="KW-1185">Reference proteome</keyword>
<dbReference type="RefSeq" id="WP_108372959.1">
    <property type="nucleotide sequence ID" value="NZ_CP028811.1"/>
</dbReference>
<dbReference type="AlphaFoldDB" id="A0A2S0RHQ3"/>
<feature type="compositionally biased region" description="Polar residues" evidence="5">
    <location>
        <begin position="184"/>
        <end position="193"/>
    </location>
</feature>
<reference evidence="7 8" key="1">
    <citation type="submission" date="2018-04" db="EMBL/GenBank/DDBJ databases">
        <title>Genome sequencing of Flavobacterium sp. HYN0048.</title>
        <authorList>
            <person name="Yi H."/>
            <person name="Baek C."/>
        </authorList>
    </citation>
    <scope>NUCLEOTIDE SEQUENCE [LARGE SCALE GENOMIC DNA]</scope>
    <source>
        <strain evidence="7 8">HYN0048</strain>
    </source>
</reference>
<evidence type="ECO:0000313" key="7">
    <source>
        <dbReference type="EMBL" id="AWA31196.1"/>
    </source>
</evidence>
<keyword evidence="3 4" id="KW-0413">Isomerase</keyword>
<dbReference type="EMBL" id="CP028811">
    <property type="protein sequence ID" value="AWA31196.1"/>
    <property type="molecule type" value="Genomic_DNA"/>
</dbReference>
<evidence type="ECO:0000256" key="1">
    <source>
        <dbReference type="ARBA" id="ARBA00000971"/>
    </source>
</evidence>
<feature type="region of interest" description="Disordered" evidence="5">
    <location>
        <begin position="180"/>
        <end position="200"/>
    </location>
</feature>
<dbReference type="InterPro" id="IPR001179">
    <property type="entry name" value="PPIase_FKBP_dom"/>
</dbReference>
<dbReference type="EC" id="5.2.1.8" evidence="4"/>
<dbReference type="InterPro" id="IPR019869">
    <property type="entry name" value="Motility-assoc_PPIase_GldI"/>
</dbReference>
<comment type="catalytic activity">
    <reaction evidence="1 3 4">
        <text>[protein]-peptidylproline (omega=180) = [protein]-peptidylproline (omega=0)</text>
        <dbReference type="Rhea" id="RHEA:16237"/>
        <dbReference type="Rhea" id="RHEA-COMP:10747"/>
        <dbReference type="Rhea" id="RHEA-COMP:10748"/>
        <dbReference type="ChEBI" id="CHEBI:83833"/>
        <dbReference type="ChEBI" id="CHEBI:83834"/>
        <dbReference type="EC" id="5.2.1.8"/>
    </reaction>
</comment>